<name>A0A066WKX4_9FLAO</name>
<accession>A0A066WKX4</accession>
<dbReference type="STRING" id="1492738.FEM21_21810"/>
<dbReference type="AlphaFoldDB" id="A0A066WKX4"/>
<comment type="caution">
    <text evidence="2">The sequence shown here is derived from an EMBL/GenBank/DDBJ whole genome shotgun (WGS) entry which is preliminary data.</text>
</comment>
<dbReference type="PATRIC" id="fig|1492738.3.peg.2169"/>
<evidence type="ECO:0000313" key="3">
    <source>
        <dbReference type="Proteomes" id="UP000027064"/>
    </source>
</evidence>
<dbReference type="EMBL" id="JNCA01000020">
    <property type="protein sequence ID" value="KDN54667.1"/>
    <property type="molecule type" value="Genomic_DNA"/>
</dbReference>
<keyword evidence="1" id="KW-0812">Transmembrane</keyword>
<proteinExistence type="predicted"/>
<sequence length="170" mass="19663">MQFLFQRRKKTAQSNEAVKPNGLSKIMEKGYYYAQSKWSEWMTKQTAKLSIRQQRLVFGFFVACTTSYSVYLIIQNFSNTDSNRITINPIVKPVNTFQTGYIAPTTKSTVSKIEFDRVVRFRVYIDSLTISPTGKRTLDSIKNKHPGLLDSLAAVENYYQSHLKKYNYGK</sequence>
<reference evidence="2 3" key="1">
    <citation type="submission" date="2014-05" db="EMBL/GenBank/DDBJ databases">
        <title>Genome Sequence of Flavobacterium sp. EM1321.</title>
        <authorList>
            <person name="Shin S.-K."/>
            <person name="Yi H."/>
        </authorList>
    </citation>
    <scope>NUCLEOTIDE SEQUENCE [LARGE SCALE GENOMIC DNA]</scope>
    <source>
        <strain evidence="2 3">EM1321</strain>
    </source>
</reference>
<organism evidence="2 3">
    <name type="scientific">Flavobacterium seoulense</name>
    <dbReference type="NCBI Taxonomy" id="1492738"/>
    <lineage>
        <taxon>Bacteria</taxon>
        <taxon>Pseudomonadati</taxon>
        <taxon>Bacteroidota</taxon>
        <taxon>Flavobacteriia</taxon>
        <taxon>Flavobacteriales</taxon>
        <taxon>Flavobacteriaceae</taxon>
        <taxon>Flavobacterium</taxon>
    </lineage>
</organism>
<keyword evidence="1" id="KW-0472">Membrane</keyword>
<protein>
    <submittedName>
        <fullName evidence="2">Uncharacterized protein</fullName>
    </submittedName>
</protein>
<evidence type="ECO:0000313" key="2">
    <source>
        <dbReference type="EMBL" id="KDN54667.1"/>
    </source>
</evidence>
<dbReference type="eggNOG" id="ENOG5033EG2">
    <property type="taxonomic scope" value="Bacteria"/>
</dbReference>
<dbReference type="RefSeq" id="WP_035660339.1">
    <property type="nucleotide sequence ID" value="NZ_JNCA01000020.1"/>
</dbReference>
<keyword evidence="1" id="KW-1133">Transmembrane helix</keyword>
<gene>
    <name evidence="2" type="ORF">FEM21_21810</name>
</gene>
<keyword evidence="3" id="KW-1185">Reference proteome</keyword>
<dbReference type="Proteomes" id="UP000027064">
    <property type="component" value="Unassembled WGS sequence"/>
</dbReference>
<feature type="transmembrane region" description="Helical" evidence="1">
    <location>
        <begin position="56"/>
        <end position="74"/>
    </location>
</feature>
<evidence type="ECO:0000256" key="1">
    <source>
        <dbReference type="SAM" id="Phobius"/>
    </source>
</evidence>
<dbReference type="OrthoDB" id="670725at2"/>